<evidence type="ECO:0000313" key="1">
    <source>
        <dbReference type="EMBL" id="CAB5220253.1"/>
    </source>
</evidence>
<accession>A0A6J7WZ16</accession>
<reference evidence="1" key="1">
    <citation type="submission" date="2020-05" db="EMBL/GenBank/DDBJ databases">
        <authorList>
            <person name="Chiriac C."/>
            <person name="Salcher M."/>
            <person name="Ghai R."/>
            <person name="Kavagutti S V."/>
        </authorList>
    </citation>
    <scope>NUCLEOTIDE SEQUENCE</scope>
</reference>
<name>A0A6J7WZ16_9CAUD</name>
<protein>
    <submittedName>
        <fullName evidence="1">Uncharacterized protein</fullName>
    </submittedName>
</protein>
<proteinExistence type="predicted"/>
<dbReference type="EMBL" id="LR798282">
    <property type="protein sequence ID" value="CAB5220253.1"/>
    <property type="molecule type" value="Genomic_DNA"/>
</dbReference>
<sequence>MKTQDAIKALDELTHSKGWNYLREIMRTELVEAAMAIANAHNPTEQDLHFRRGAMWAAVRLIELPDRLSLRLQNEIALNSSAKAEKGID</sequence>
<gene>
    <name evidence="1" type="ORF">UFOVP235_20</name>
</gene>
<organism evidence="1">
    <name type="scientific">uncultured Caudovirales phage</name>
    <dbReference type="NCBI Taxonomy" id="2100421"/>
    <lineage>
        <taxon>Viruses</taxon>
        <taxon>Duplodnaviria</taxon>
        <taxon>Heunggongvirae</taxon>
        <taxon>Uroviricota</taxon>
        <taxon>Caudoviricetes</taxon>
        <taxon>Peduoviridae</taxon>
        <taxon>Maltschvirus</taxon>
        <taxon>Maltschvirus maltsch</taxon>
    </lineage>
</organism>